<dbReference type="EMBL" id="QCYK01000002">
    <property type="protein sequence ID" value="PUZ25855.1"/>
    <property type="molecule type" value="Genomic_DNA"/>
</dbReference>
<organism evidence="1 2">
    <name type="scientific">Chitinophaga parva</name>
    <dbReference type="NCBI Taxonomy" id="2169414"/>
    <lineage>
        <taxon>Bacteria</taxon>
        <taxon>Pseudomonadati</taxon>
        <taxon>Bacteroidota</taxon>
        <taxon>Chitinophagia</taxon>
        <taxon>Chitinophagales</taxon>
        <taxon>Chitinophagaceae</taxon>
        <taxon>Chitinophaga</taxon>
    </lineage>
</organism>
<name>A0A2T7BHU5_9BACT</name>
<dbReference type="AlphaFoldDB" id="A0A2T7BHU5"/>
<dbReference type="Proteomes" id="UP000244450">
    <property type="component" value="Unassembled WGS sequence"/>
</dbReference>
<gene>
    <name evidence="1" type="ORF">DCC81_16510</name>
</gene>
<evidence type="ECO:0000313" key="2">
    <source>
        <dbReference type="Proteomes" id="UP000244450"/>
    </source>
</evidence>
<keyword evidence="2" id="KW-1185">Reference proteome</keyword>
<evidence type="ECO:0000313" key="1">
    <source>
        <dbReference type="EMBL" id="PUZ25855.1"/>
    </source>
</evidence>
<proteinExistence type="predicted"/>
<protein>
    <submittedName>
        <fullName evidence="1">Uncharacterized protein</fullName>
    </submittedName>
</protein>
<sequence length="61" mass="7367">MMDKNERRICWYSSPLIAPMVNSPKLLALRKGIRTQKVLTPEQYKRYQDFQDEMNTMAPWF</sequence>
<accession>A0A2T7BHU5</accession>
<reference evidence="1 2" key="1">
    <citation type="submission" date="2018-04" db="EMBL/GenBank/DDBJ databases">
        <title>Chitinophaga fuyangensis sp. nov., isolated from soil in a chemical factory.</title>
        <authorList>
            <person name="Chen K."/>
        </authorList>
    </citation>
    <scope>NUCLEOTIDE SEQUENCE [LARGE SCALE GENOMIC DNA]</scope>
    <source>
        <strain evidence="1 2">LY-1</strain>
    </source>
</reference>
<comment type="caution">
    <text evidence="1">The sequence shown here is derived from an EMBL/GenBank/DDBJ whole genome shotgun (WGS) entry which is preliminary data.</text>
</comment>